<evidence type="ECO:0000256" key="1">
    <source>
        <dbReference type="SAM" id="SignalP"/>
    </source>
</evidence>
<feature type="signal peptide" evidence="1">
    <location>
        <begin position="1"/>
        <end position="29"/>
    </location>
</feature>
<evidence type="ECO:0000313" key="3">
    <source>
        <dbReference type="EMBL" id="WUO50343.1"/>
    </source>
</evidence>
<proteinExistence type="predicted"/>
<protein>
    <submittedName>
        <fullName evidence="3">Peptidoglycan-binding protein</fullName>
    </submittedName>
</protein>
<dbReference type="EMBL" id="CP108057">
    <property type="protein sequence ID" value="WUO50343.1"/>
    <property type="molecule type" value="Genomic_DNA"/>
</dbReference>
<dbReference type="Pfam" id="PF01471">
    <property type="entry name" value="PG_binding_1"/>
    <property type="match status" value="1"/>
</dbReference>
<feature type="chain" id="PRO_5045860085" evidence="1">
    <location>
        <begin position="30"/>
        <end position="121"/>
    </location>
</feature>
<sequence length="121" mass="12501">MRRRTAAATLAATLALSLAGFVAPQGAAAAVPGGCSYASSSYRPVLSHGSTGAAVKQAQCLTNVWGGVPKLTVDGIFGSNTLAKIKWIQGCHGLTKDGIIGPNTWNALYYPVEDCYDPYPG</sequence>
<dbReference type="InterPro" id="IPR036366">
    <property type="entry name" value="PGBDSf"/>
</dbReference>
<dbReference type="SUPFAM" id="SSF47090">
    <property type="entry name" value="PGBD-like"/>
    <property type="match status" value="1"/>
</dbReference>
<feature type="domain" description="Peptidoglycan binding-like" evidence="2">
    <location>
        <begin position="52"/>
        <end position="108"/>
    </location>
</feature>
<dbReference type="Gene3D" id="1.10.101.10">
    <property type="entry name" value="PGBD-like superfamily/PGBD"/>
    <property type="match status" value="1"/>
</dbReference>
<name>A0ABZ1RUM9_9ACTN</name>
<dbReference type="InterPro" id="IPR002477">
    <property type="entry name" value="Peptidoglycan-bd-like"/>
</dbReference>
<dbReference type="InterPro" id="IPR036365">
    <property type="entry name" value="PGBD-like_sf"/>
</dbReference>
<keyword evidence="4" id="KW-1185">Reference proteome</keyword>
<dbReference type="Proteomes" id="UP001432075">
    <property type="component" value="Chromosome"/>
</dbReference>
<evidence type="ECO:0000313" key="4">
    <source>
        <dbReference type="Proteomes" id="UP001432075"/>
    </source>
</evidence>
<dbReference type="RefSeq" id="WP_328777182.1">
    <property type="nucleotide sequence ID" value="NZ_CP108057.1"/>
</dbReference>
<accession>A0ABZ1RUM9</accession>
<evidence type="ECO:0000259" key="2">
    <source>
        <dbReference type="Pfam" id="PF01471"/>
    </source>
</evidence>
<keyword evidence="1" id="KW-0732">Signal</keyword>
<gene>
    <name evidence="3" type="ORF">OHU17_33375</name>
</gene>
<organism evidence="3 4">
    <name type="scientific">Streptomyces goshikiensis</name>
    <dbReference type="NCBI Taxonomy" id="1942"/>
    <lineage>
        <taxon>Bacteria</taxon>
        <taxon>Bacillati</taxon>
        <taxon>Actinomycetota</taxon>
        <taxon>Actinomycetes</taxon>
        <taxon>Kitasatosporales</taxon>
        <taxon>Streptomycetaceae</taxon>
        <taxon>Streptomyces</taxon>
    </lineage>
</organism>
<reference evidence="3" key="1">
    <citation type="submission" date="2022-10" db="EMBL/GenBank/DDBJ databases">
        <title>The complete genomes of actinobacterial strains from the NBC collection.</title>
        <authorList>
            <person name="Joergensen T.S."/>
            <person name="Alvarez Arevalo M."/>
            <person name="Sterndorff E.B."/>
            <person name="Faurdal D."/>
            <person name="Vuksanovic O."/>
            <person name="Mourched A.-S."/>
            <person name="Charusanti P."/>
            <person name="Shaw S."/>
            <person name="Blin K."/>
            <person name="Weber T."/>
        </authorList>
    </citation>
    <scope>NUCLEOTIDE SEQUENCE</scope>
    <source>
        <strain evidence="3">NBC_00283</strain>
    </source>
</reference>